<comment type="subunit">
    <text evidence="2">Interacts with COX5B; this interaction may contribute to localize PYROXD2 to the inner face of the inner mitochondrial membrane.</text>
</comment>
<sequence length="535" mass="57814">MNDIAARLGEVGLPAPVAELAARHWDVVVVGGGHNGLTCAAYLARAGRSVLVLEARSRLGGAATLDRPFPDQRYVVSPCAYVIGLLDQTVIDELRLHDRGLEVYLADPQLWIPYDDGTAFAQWMDHDRTLNGLRELGFSQKDIDGYVAYEDLFDQIRIRLRKGAVDTWAVDAPGRAELEELLGHERLMCDVLFEASISDVLDEFVTDQRLKDALFGQGIIGTYAGPRDPGTAAVKLMHFAGEVLGHGAVWGYVRGGMGMVSFAIADAARDAGAVLATGLAVAEVLPGEGVRLDDGTLIRCGRVVSNADPKRLLGMLPRDAVPAPYRTRLEEWDIRSPVVKFNAALHRLPSWTAAPGETFMALGVVDVTTGLDAAQRAFATCDAGEPAVGFGEIYVQTGHDPTPAPEGRHLMSIFGQYAPYALTGGWEARRDEVARQFIDLVARFAPDFPDCLESYEVLGPPDIEARTGLTGGHIFQGEVRPDQMWTNRLRPRTEIPGVYLCGAATHPGGSVIALNGRNAARAVLADIGGVTTRRR</sequence>
<evidence type="ECO:0000256" key="2">
    <source>
        <dbReference type="ARBA" id="ARBA00038825"/>
    </source>
</evidence>
<accession>A0A8J4E0E4</accession>
<dbReference type="Pfam" id="PF01593">
    <property type="entry name" value="Amino_oxidase"/>
    <property type="match status" value="1"/>
</dbReference>
<dbReference type="PANTHER" id="PTHR10668">
    <property type="entry name" value="PHYTOENE DEHYDROGENASE"/>
    <property type="match status" value="1"/>
</dbReference>
<feature type="domain" description="Amine oxidase" evidence="4">
    <location>
        <begin position="188"/>
        <end position="524"/>
    </location>
</feature>
<dbReference type="InterPro" id="IPR002937">
    <property type="entry name" value="Amino_oxidase"/>
</dbReference>
<dbReference type="GO" id="GO:0016491">
    <property type="term" value="F:oxidoreductase activity"/>
    <property type="evidence" value="ECO:0007669"/>
    <property type="project" value="InterPro"/>
</dbReference>
<proteinExistence type="predicted"/>
<protein>
    <recommendedName>
        <fullName evidence="3">Pyridine nucleotide-disulfide oxidoreductase domain-containing protein 2</fullName>
    </recommendedName>
</protein>
<dbReference type="RefSeq" id="WP_203997094.1">
    <property type="nucleotide sequence ID" value="NZ_BOPG01000032.1"/>
</dbReference>
<evidence type="ECO:0000256" key="1">
    <source>
        <dbReference type="ARBA" id="ARBA00037217"/>
    </source>
</evidence>
<organism evidence="5 6">
    <name type="scientific">Virgisporangium aurantiacum</name>
    <dbReference type="NCBI Taxonomy" id="175570"/>
    <lineage>
        <taxon>Bacteria</taxon>
        <taxon>Bacillati</taxon>
        <taxon>Actinomycetota</taxon>
        <taxon>Actinomycetes</taxon>
        <taxon>Micromonosporales</taxon>
        <taxon>Micromonosporaceae</taxon>
        <taxon>Virgisporangium</taxon>
    </lineage>
</organism>
<dbReference type="EMBL" id="BOPG01000032">
    <property type="protein sequence ID" value="GIJ57610.1"/>
    <property type="molecule type" value="Genomic_DNA"/>
</dbReference>
<evidence type="ECO:0000259" key="4">
    <source>
        <dbReference type="Pfam" id="PF01593"/>
    </source>
</evidence>
<comment type="function">
    <text evidence="1">Probable oxidoreductase that may play a role as regulator of mitochondrial function.</text>
</comment>
<dbReference type="Pfam" id="PF13450">
    <property type="entry name" value="NAD_binding_8"/>
    <property type="match status" value="1"/>
</dbReference>
<evidence type="ECO:0000313" key="6">
    <source>
        <dbReference type="Proteomes" id="UP000612585"/>
    </source>
</evidence>
<name>A0A8J4E0E4_9ACTN</name>
<dbReference type="Gene3D" id="3.50.50.60">
    <property type="entry name" value="FAD/NAD(P)-binding domain"/>
    <property type="match status" value="2"/>
</dbReference>
<evidence type="ECO:0000256" key="3">
    <source>
        <dbReference type="ARBA" id="ARBA00040298"/>
    </source>
</evidence>
<comment type="caution">
    <text evidence="5">The sequence shown here is derived from an EMBL/GenBank/DDBJ whole genome shotgun (WGS) entry which is preliminary data.</text>
</comment>
<reference evidence="5" key="1">
    <citation type="submission" date="2021-01" db="EMBL/GenBank/DDBJ databases">
        <title>Whole genome shotgun sequence of Virgisporangium aurantiacum NBRC 16421.</title>
        <authorList>
            <person name="Komaki H."/>
            <person name="Tamura T."/>
        </authorList>
    </citation>
    <scope>NUCLEOTIDE SEQUENCE</scope>
    <source>
        <strain evidence="5">NBRC 16421</strain>
    </source>
</reference>
<dbReference type="AlphaFoldDB" id="A0A8J4E0E4"/>
<dbReference type="SUPFAM" id="SSF51905">
    <property type="entry name" value="FAD/NAD(P)-binding domain"/>
    <property type="match status" value="1"/>
</dbReference>
<dbReference type="Proteomes" id="UP000612585">
    <property type="component" value="Unassembled WGS sequence"/>
</dbReference>
<gene>
    <name evidence="5" type="ORF">Vau01_051260</name>
</gene>
<evidence type="ECO:0000313" key="5">
    <source>
        <dbReference type="EMBL" id="GIJ57610.1"/>
    </source>
</evidence>
<keyword evidence="6" id="KW-1185">Reference proteome</keyword>
<dbReference type="PANTHER" id="PTHR10668:SF103">
    <property type="entry name" value="PYRIDINE NUCLEOTIDE-DISULFIDE OXIDOREDUCTASE DOMAIN-CONTAINING PROTEIN 2"/>
    <property type="match status" value="1"/>
</dbReference>
<dbReference type="InterPro" id="IPR036188">
    <property type="entry name" value="FAD/NAD-bd_sf"/>
</dbReference>